<evidence type="ECO:0000256" key="1">
    <source>
        <dbReference type="SAM" id="MobiDB-lite"/>
    </source>
</evidence>
<feature type="region of interest" description="Disordered" evidence="1">
    <location>
        <begin position="59"/>
        <end position="191"/>
    </location>
</feature>
<feature type="compositionally biased region" description="Pro residues" evidence="1">
    <location>
        <begin position="84"/>
        <end position="107"/>
    </location>
</feature>
<accession>V9DAK1</accession>
<reference evidence="3 4" key="1">
    <citation type="submission" date="2013-03" db="EMBL/GenBank/DDBJ databases">
        <title>The Genome Sequence of Cladophialophora carrionii CBS 160.54.</title>
        <authorList>
            <consortium name="The Broad Institute Genomics Platform"/>
            <person name="Cuomo C."/>
            <person name="de Hoog S."/>
            <person name="Gorbushina A."/>
            <person name="Walker B."/>
            <person name="Young S.K."/>
            <person name="Zeng Q."/>
            <person name="Gargeya S."/>
            <person name="Fitzgerald M."/>
            <person name="Haas B."/>
            <person name="Abouelleil A."/>
            <person name="Allen A.W."/>
            <person name="Alvarado L."/>
            <person name="Arachchi H.M."/>
            <person name="Berlin A.M."/>
            <person name="Chapman S.B."/>
            <person name="Gainer-Dewar J."/>
            <person name="Goldberg J."/>
            <person name="Griggs A."/>
            <person name="Gujja S."/>
            <person name="Hansen M."/>
            <person name="Howarth C."/>
            <person name="Imamovic A."/>
            <person name="Ireland A."/>
            <person name="Larimer J."/>
            <person name="McCowan C."/>
            <person name="Murphy C."/>
            <person name="Pearson M."/>
            <person name="Poon T.W."/>
            <person name="Priest M."/>
            <person name="Roberts A."/>
            <person name="Saif S."/>
            <person name="Shea T."/>
            <person name="Sisk P."/>
            <person name="Sykes S."/>
            <person name="Wortman J."/>
            <person name="Nusbaum C."/>
            <person name="Birren B."/>
        </authorList>
    </citation>
    <scope>NUCLEOTIDE SEQUENCE [LARGE SCALE GENOMIC DNA]</scope>
    <source>
        <strain evidence="3 4">CBS 160.54</strain>
    </source>
</reference>
<feature type="compositionally biased region" description="Polar residues" evidence="1">
    <location>
        <begin position="173"/>
        <end position="191"/>
    </location>
</feature>
<evidence type="ECO:0000313" key="4">
    <source>
        <dbReference type="Proteomes" id="UP000030678"/>
    </source>
</evidence>
<dbReference type="GO" id="GO:0016705">
    <property type="term" value="F:oxidoreductase activity, acting on paired donors, with incorporation or reduction of molecular oxygen"/>
    <property type="evidence" value="ECO:0007669"/>
    <property type="project" value="InterPro"/>
</dbReference>
<dbReference type="RefSeq" id="XP_008728279.1">
    <property type="nucleotide sequence ID" value="XM_008730057.1"/>
</dbReference>
<evidence type="ECO:0000313" key="3">
    <source>
        <dbReference type="EMBL" id="ETI23924.1"/>
    </source>
</evidence>
<feature type="transmembrane region" description="Helical" evidence="2">
    <location>
        <begin position="29"/>
        <end position="51"/>
    </location>
</feature>
<keyword evidence="2" id="KW-0472">Membrane</keyword>
<dbReference type="AlphaFoldDB" id="V9DAK1"/>
<dbReference type="GO" id="GO:0020037">
    <property type="term" value="F:heme binding"/>
    <property type="evidence" value="ECO:0007669"/>
    <property type="project" value="InterPro"/>
</dbReference>
<keyword evidence="2" id="KW-0812">Transmembrane</keyword>
<dbReference type="Proteomes" id="UP000030678">
    <property type="component" value="Unassembled WGS sequence"/>
</dbReference>
<dbReference type="Gene3D" id="1.10.630.10">
    <property type="entry name" value="Cytochrome P450"/>
    <property type="match status" value="1"/>
</dbReference>
<gene>
    <name evidence="3" type="ORF">G647_05731</name>
</gene>
<dbReference type="EMBL" id="KB822705">
    <property type="protein sequence ID" value="ETI23924.1"/>
    <property type="molecule type" value="Genomic_DNA"/>
</dbReference>
<feature type="region of interest" description="Disordered" evidence="1">
    <location>
        <begin position="1"/>
        <end position="21"/>
    </location>
</feature>
<dbReference type="GeneID" id="19984224"/>
<organism evidence="3 4">
    <name type="scientific">Cladophialophora carrionii CBS 160.54</name>
    <dbReference type="NCBI Taxonomy" id="1279043"/>
    <lineage>
        <taxon>Eukaryota</taxon>
        <taxon>Fungi</taxon>
        <taxon>Dikarya</taxon>
        <taxon>Ascomycota</taxon>
        <taxon>Pezizomycotina</taxon>
        <taxon>Eurotiomycetes</taxon>
        <taxon>Chaetothyriomycetidae</taxon>
        <taxon>Chaetothyriales</taxon>
        <taxon>Herpotrichiellaceae</taxon>
        <taxon>Cladophialophora</taxon>
    </lineage>
</organism>
<feature type="region of interest" description="Disordered" evidence="1">
    <location>
        <begin position="218"/>
        <end position="245"/>
    </location>
</feature>
<dbReference type="GO" id="GO:0004497">
    <property type="term" value="F:monooxygenase activity"/>
    <property type="evidence" value="ECO:0007669"/>
    <property type="project" value="InterPro"/>
</dbReference>
<dbReference type="SUPFAM" id="SSF48264">
    <property type="entry name" value="Cytochrome P450"/>
    <property type="match status" value="1"/>
</dbReference>
<proteinExistence type="predicted"/>
<feature type="compositionally biased region" description="Basic and acidic residues" evidence="1">
    <location>
        <begin position="224"/>
        <end position="243"/>
    </location>
</feature>
<feature type="compositionally biased region" description="Polar residues" evidence="1">
    <location>
        <begin position="325"/>
        <end position="352"/>
    </location>
</feature>
<dbReference type="OrthoDB" id="5327700at2759"/>
<evidence type="ECO:0000256" key="2">
    <source>
        <dbReference type="SAM" id="Phobius"/>
    </source>
</evidence>
<dbReference type="InterPro" id="IPR036396">
    <property type="entry name" value="Cyt_P450_sf"/>
</dbReference>
<feature type="compositionally biased region" description="Pro residues" evidence="1">
    <location>
        <begin position="120"/>
        <end position="136"/>
    </location>
</feature>
<feature type="region of interest" description="Disordered" evidence="1">
    <location>
        <begin position="325"/>
        <end position="361"/>
    </location>
</feature>
<dbReference type="VEuPathDB" id="FungiDB:G647_05731"/>
<dbReference type="GO" id="GO:0005506">
    <property type="term" value="F:iron ion binding"/>
    <property type="evidence" value="ECO:0007669"/>
    <property type="project" value="InterPro"/>
</dbReference>
<sequence>MSYSYTVTERKRKTTSSGGYGYSGSRSTFGYWVPLALTVTAATIGLAAWVWGERKDDEYDSSEDEHYQGGAAQSGYTMSGGISGPPPPGGFQGPPGPPLEPMMPGPLQPGGFGPPGTFQGPPPPPGGFQGGPPPPGWRGTEEEWRSTARSTALEQEQETGLVARMSSALGFGRSTTPSGERSLGQNPAQSYDWTNRPFASATAAAGAMVGAAISTLSGGGGEGYEDHERWSEEAEQRDNDRQVKQGIKRRGTAEEFFSGSVELPRSASIASPKRKTVAVVVSAVGDADGDVGDHASILSHLPEYIDPETTRVFVLIYAPDLKTHPLSSSHTPARRPSQSMASSFSNISQTDAHTPAVTPGDFPSSDGILTHVDPKPIDESSSLFKTLYSQAIGIVDRDTMVLPYTSPNGHKHILRSLAPEVVYIQESLCGRDGEIVSDLSGWVRQTVIVIGDEGGHGGLIDTDDEGSAVGGYKRGEKWWQKEERTGVGRRVAVVESLKIRKKRGPNLVEVERGFSKRPILEFQPVIREKVELISRKVRKDKGRDAAIVLSGAFPAFTGDIITEYSFGICYNHLNSADFSESFHAAFMAVGRFGHIAVQLPWFHPVSYFHRITILYGKDRDHDLRVMIQLLIKEEALKEKLTHRTIFHDLLLSSLAPEDNSNRRTAYEPQAVIGGGIETTAWH</sequence>
<name>V9DAK1_9EURO</name>
<keyword evidence="2" id="KW-1133">Transmembrane helix</keyword>
<protein>
    <submittedName>
        <fullName evidence="3">Uncharacterized protein</fullName>
    </submittedName>
</protein>
<dbReference type="HOGENOM" id="CLU_025740_1_0_1"/>